<dbReference type="AlphaFoldDB" id="A0A6L6HU51"/>
<dbReference type="Pfam" id="PF03524">
    <property type="entry name" value="CagX"/>
    <property type="match status" value="1"/>
</dbReference>
<gene>
    <name evidence="4" type="ORF">GIY56_16190</name>
</gene>
<sequence>MKGWLIAAALGAAMGAVPALAEVTPSAGRHDARVRNAVYQDGQVYRVNVGMMRVTSVEFGPGEEIVSIVAGDTEGFNFDGVPGGRALVVKPTVAGGSTNMTVYTNRRAYYLHLNEVGARADYVVRFGGGVSAQAPRTTAAEPQNKRLNPTTPWGGYAASKRNAALPLQVWDDGDFTYFRFPRGAQLPAIFKTSSGPERTVNSTTLSDGTIRVSGISPYWVLRIAATETVIKRLDPRP</sequence>
<accession>A0A6L6HU51</accession>
<dbReference type="InterPro" id="IPR033645">
    <property type="entry name" value="VirB9/CagX/TrbG_C"/>
</dbReference>
<dbReference type="EMBL" id="WMBT01000017">
    <property type="protein sequence ID" value="MTE01830.1"/>
    <property type="molecule type" value="Genomic_DNA"/>
</dbReference>
<name>A0A6L6HU51_9RHOB</name>
<protein>
    <submittedName>
        <fullName evidence="4">Conjugal transfer protein TrbG</fullName>
    </submittedName>
</protein>
<organism evidence="4 5">
    <name type="scientific">Paracoccus lichenicola</name>
    <dbReference type="NCBI Taxonomy" id="2665644"/>
    <lineage>
        <taxon>Bacteria</taxon>
        <taxon>Pseudomonadati</taxon>
        <taxon>Pseudomonadota</taxon>
        <taxon>Alphaproteobacteria</taxon>
        <taxon>Rhodobacterales</taxon>
        <taxon>Paracoccaceae</taxon>
        <taxon>Paracoccus</taxon>
    </lineage>
</organism>
<evidence type="ECO:0000313" key="5">
    <source>
        <dbReference type="Proteomes" id="UP000481417"/>
    </source>
</evidence>
<dbReference type="CDD" id="cd06911">
    <property type="entry name" value="VirB9_CagX_TrbG"/>
    <property type="match status" value="1"/>
</dbReference>
<feature type="signal peptide" evidence="3">
    <location>
        <begin position="1"/>
        <end position="21"/>
    </location>
</feature>
<dbReference type="Gene3D" id="2.60.40.2500">
    <property type="match status" value="1"/>
</dbReference>
<reference evidence="4 5" key="1">
    <citation type="submission" date="2019-11" db="EMBL/GenBank/DDBJ databases">
        <authorList>
            <person name="Lang L."/>
        </authorList>
    </citation>
    <scope>NUCLEOTIDE SEQUENCE [LARGE SCALE GENOMIC DNA]</scope>
    <source>
        <strain evidence="4 5">YIM 132242</strain>
    </source>
</reference>
<comment type="similarity">
    <text evidence="1">Belongs to the TrbG/VirB9 family.</text>
</comment>
<evidence type="ECO:0000256" key="2">
    <source>
        <dbReference type="ARBA" id="ARBA00022729"/>
    </source>
</evidence>
<keyword evidence="5" id="KW-1185">Reference proteome</keyword>
<evidence type="ECO:0000256" key="1">
    <source>
        <dbReference type="ARBA" id="ARBA00006135"/>
    </source>
</evidence>
<feature type="chain" id="PRO_5026768745" evidence="3">
    <location>
        <begin position="22"/>
        <end position="237"/>
    </location>
</feature>
<evidence type="ECO:0000256" key="3">
    <source>
        <dbReference type="SAM" id="SignalP"/>
    </source>
</evidence>
<proteinExistence type="inferred from homology"/>
<dbReference type="InterPro" id="IPR010258">
    <property type="entry name" value="Conjugal_tfr_TrbG/VirB9/CagX"/>
</dbReference>
<comment type="caution">
    <text evidence="4">The sequence shown here is derived from an EMBL/GenBank/DDBJ whole genome shotgun (WGS) entry which is preliminary data.</text>
</comment>
<keyword evidence="2 3" id="KW-0732">Signal</keyword>
<dbReference type="RefSeq" id="WP_154765905.1">
    <property type="nucleotide sequence ID" value="NZ_WMBT01000017.1"/>
</dbReference>
<dbReference type="Proteomes" id="UP000481417">
    <property type="component" value="Unassembled WGS sequence"/>
</dbReference>
<evidence type="ECO:0000313" key="4">
    <source>
        <dbReference type="EMBL" id="MTE01830.1"/>
    </source>
</evidence>
<dbReference type="InterPro" id="IPR038161">
    <property type="entry name" value="VirB9/CagX/TrbG_C_sf"/>
</dbReference>